<protein>
    <submittedName>
        <fullName evidence="5">Acetyltransferase</fullName>
    </submittedName>
    <submittedName>
        <fullName evidence="6">CoA-binding domain protein</fullName>
    </submittedName>
</protein>
<dbReference type="HOGENOM" id="CLU_007415_3_1_0"/>
<dbReference type="InterPro" id="IPR032875">
    <property type="entry name" value="Succ_CoA_lig_flav_dom"/>
</dbReference>
<dbReference type="SUPFAM" id="SSF52210">
    <property type="entry name" value="Succinyl-CoA synthetase domains"/>
    <property type="match status" value="2"/>
</dbReference>
<dbReference type="InterPro" id="IPR016102">
    <property type="entry name" value="Succinyl-CoA_synth-like"/>
</dbReference>
<evidence type="ECO:0000256" key="2">
    <source>
        <dbReference type="ARBA" id="ARBA00022741"/>
    </source>
</evidence>
<dbReference type="EMBL" id="CM001402">
    <property type="protein sequence ID" value="EHO40912.1"/>
    <property type="molecule type" value="Genomic_DNA"/>
</dbReference>
<dbReference type="InterPro" id="IPR043938">
    <property type="entry name" value="Ligase_CoA_dom"/>
</dbReference>
<evidence type="ECO:0000313" key="5">
    <source>
        <dbReference type="EMBL" id="APF20578.1"/>
    </source>
</evidence>
<evidence type="ECO:0000256" key="3">
    <source>
        <dbReference type="ARBA" id="ARBA00022840"/>
    </source>
</evidence>
<dbReference type="KEGG" id="caby:Cabys_3833"/>
<dbReference type="PANTHER" id="PTHR43334:SF1">
    <property type="entry name" value="3-HYDROXYPROPIONATE--COA LIGASE [ADP-FORMING]"/>
    <property type="match status" value="1"/>
</dbReference>
<dbReference type="Pfam" id="PF13549">
    <property type="entry name" value="ATP-grasp_5"/>
    <property type="match status" value="1"/>
</dbReference>
<evidence type="ECO:0000256" key="1">
    <source>
        <dbReference type="ARBA" id="ARBA00022598"/>
    </source>
</evidence>
<dbReference type="GO" id="GO:0016740">
    <property type="term" value="F:transferase activity"/>
    <property type="evidence" value="ECO:0007669"/>
    <property type="project" value="UniProtKB-KW"/>
</dbReference>
<dbReference type="Proteomes" id="UP000004671">
    <property type="component" value="Chromosome"/>
</dbReference>
<dbReference type="InParanoid" id="H1XYP3"/>
<keyword evidence="1" id="KW-0436">Ligase</keyword>
<dbReference type="Proteomes" id="UP000183868">
    <property type="component" value="Chromosome"/>
</dbReference>
<dbReference type="GO" id="GO:0005524">
    <property type="term" value="F:ATP binding"/>
    <property type="evidence" value="ECO:0007669"/>
    <property type="project" value="UniProtKB-KW"/>
</dbReference>
<dbReference type="AlphaFoldDB" id="H1XYP3"/>
<dbReference type="InterPro" id="IPR036291">
    <property type="entry name" value="NAD(P)-bd_dom_sf"/>
</dbReference>
<reference evidence="6 7" key="1">
    <citation type="submission" date="2011-09" db="EMBL/GenBank/DDBJ databases">
        <title>The permanent draft genome of Caldithrix abyssi DSM 13497.</title>
        <authorList>
            <consortium name="US DOE Joint Genome Institute (JGI-PGF)"/>
            <person name="Lucas S."/>
            <person name="Han J."/>
            <person name="Lapidus A."/>
            <person name="Bruce D."/>
            <person name="Goodwin L."/>
            <person name="Pitluck S."/>
            <person name="Peters L."/>
            <person name="Kyrpides N."/>
            <person name="Mavromatis K."/>
            <person name="Ivanova N."/>
            <person name="Mikhailova N."/>
            <person name="Chertkov O."/>
            <person name="Detter J.C."/>
            <person name="Tapia R."/>
            <person name="Han C."/>
            <person name="Land M."/>
            <person name="Hauser L."/>
            <person name="Markowitz V."/>
            <person name="Cheng J.-F."/>
            <person name="Hugenholtz P."/>
            <person name="Woyke T."/>
            <person name="Wu D."/>
            <person name="Spring S."/>
            <person name="Brambilla E."/>
            <person name="Klenk H.-P."/>
            <person name="Eisen J.A."/>
        </authorList>
    </citation>
    <scope>NUCLEOTIDE SEQUENCE [LARGE SCALE GENOMIC DNA]</scope>
    <source>
        <strain evidence="6 7">DSM 13497</strain>
    </source>
</reference>
<dbReference type="Pfam" id="PF13380">
    <property type="entry name" value="CoA_binding_2"/>
    <property type="match status" value="1"/>
</dbReference>
<accession>H1XYP3</accession>
<evidence type="ECO:0000313" key="7">
    <source>
        <dbReference type="Proteomes" id="UP000004671"/>
    </source>
</evidence>
<dbReference type="Gene3D" id="3.40.50.720">
    <property type="entry name" value="NAD(P)-binding Rossmann-like Domain"/>
    <property type="match status" value="1"/>
</dbReference>
<reference evidence="5 8" key="2">
    <citation type="submission" date="2016-11" db="EMBL/GenBank/DDBJ databases">
        <title>Genomic analysis of Caldithrix abyssi and proposal of a novel bacterial phylum Caldithrichaeota.</title>
        <authorList>
            <person name="Kublanov I."/>
            <person name="Sigalova O."/>
            <person name="Gavrilov S."/>
            <person name="Lebedinsky A."/>
            <person name="Ivanova N."/>
            <person name="Daum C."/>
            <person name="Reddy T."/>
            <person name="Klenk H.P."/>
            <person name="Goker M."/>
            <person name="Reva O."/>
            <person name="Miroshnichenko M."/>
            <person name="Kyprides N."/>
            <person name="Woyke T."/>
            <person name="Gelfand M."/>
        </authorList>
    </citation>
    <scope>NUCLEOTIDE SEQUENCE [LARGE SCALE GENOMIC DNA]</scope>
    <source>
        <strain evidence="5 8">LF13</strain>
    </source>
</reference>
<dbReference type="InterPro" id="IPR013815">
    <property type="entry name" value="ATP_grasp_subdomain_1"/>
</dbReference>
<keyword evidence="2" id="KW-0547">Nucleotide-binding</keyword>
<dbReference type="Pfam" id="PF13607">
    <property type="entry name" value="Succ_CoA_lig"/>
    <property type="match status" value="1"/>
</dbReference>
<organism evidence="6 7">
    <name type="scientific">Caldithrix abyssi DSM 13497</name>
    <dbReference type="NCBI Taxonomy" id="880073"/>
    <lineage>
        <taxon>Bacteria</taxon>
        <taxon>Pseudomonadati</taxon>
        <taxon>Calditrichota</taxon>
        <taxon>Calditrichia</taxon>
        <taxon>Calditrichales</taxon>
        <taxon>Calditrichaceae</taxon>
        <taxon>Caldithrix</taxon>
    </lineage>
</organism>
<dbReference type="STRING" id="880073.Cabys_3833"/>
<dbReference type="Gene3D" id="3.30.1490.20">
    <property type="entry name" value="ATP-grasp fold, A domain"/>
    <property type="match status" value="1"/>
</dbReference>
<sequence length="698" mass="76676">MHSLEKILRPKSIVLIGVSRKEGSLGKKFLDAILRMNYRGEIYIINPKADQINGIPCFASLAALPQTPDLGVILLPSQFVLDSLKELGEAGVKDVIVVSAGFKEVGGEGLEREKQLVKLAQKYDMNLVGPNCMGIFNTDPEVMFNGTFSPTLPRAGHVAYISQSGALGVAILELAAQTDLGFSVFVSTGNKAVISEHDILQFLKNDTNTNVITLYLESIDNPQPFMEACQSIVTRKPVLAVKAGKTDSGQRAASSHTGALANPEHIVNGFLKQAGVIRCETLEEMFDLARALSLQHLPKGPRVAIVTNAGGPGILASDALESCGLQLAELQPSTIERLKDILPPEAACANPVDMIASADHDTYHDVLEVVLKDPQVDSVVLIIVKPPVDTTPAKIVERLEGVVSNCAKTIIPVLMAQRDETAGLELFSRLHMPIFSYPETAVKVLGKMWDYQQLQQRFFKSEATTRPATLHTEQLQKKSGQQLPVKDLLQLLAEYKIPVADFRLSENWDELETFFKAAKGPVVLKIANEQIIHKTEEGFVRLGLNSLPDFKTAFEQMSQKAQDVLPHHVHPLFLVQKQLNKGLELVLGGKRDPLFGPVLMVGLGGIFVEVLKDVAFRIAPVNVYEAQEMLNELRGQKLMKGFRNIPPLDFFKFGKLIHYFSLLLAEHPEIAEIDLNPLIWGAGMEEPVAVDFRATFAD</sequence>
<evidence type="ECO:0000313" key="8">
    <source>
        <dbReference type="Proteomes" id="UP000183868"/>
    </source>
</evidence>
<dbReference type="SUPFAM" id="SSF51735">
    <property type="entry name" value="NAD(P)-binding Rossmann-fold domains"/>
    <property type="match status" value="1"/>
</dbReference>
<proteinExistence type="predicted"/>
<dbReference type="Pfam" id="PF19045">
    <property type="entry name" value="Ligase_CoA_2"/>
    <property type="match status" value="1"/>
</dbReference>
<dbReference type="Gene3D" id="3.30.470.20">
    <property type="entry name" value="ATP-grasp fold, B domain"/>
    <property type="match status" value="1"/>
</dbReference>
<dbReference type="GO" id="GO:0043758">
    <property type="term" value="F:acetate-CoA ligase (ADP-forming) activity"/>
    <property type="evidence" value="ECO:0007669"/>
    <property type="project" value="InterPro"/>
</dbReference>
<evidence type="ECO:0000259" key="4">
    <source>
        <dbReference type="SMART" id="SM00881"/>
    </source>
</evidence>
<keyword evidence="3" id="KW-0067">ATP-binding</keyword>
<dbReference type="eggNOG" id="COG1042">
    <property type="taxonomic scope" value="Bacteria"/>
</dbReference>
<keyword evidence="5" id="KW-0808">Transferase</keyword>
<dbReference type="EMBL" id="CP018099">
    <property type="protein sequence ID" value="APF20578.1"/>
    <property type="molecule type" value="Genomic_DNA"/>
</dbReference>
<dbReference type="RefSeq" id="WP_006927983.1">
    <property type="nucleotide sequence ID" value="NZ_CM001402.1"/>
</dbReference>
<keyword evidence="7" id="KW-1185">Reference proteome</keyword>
<dbReference type="InterPro" id="IPR051538">
    <property type="entry name" value="Acyl-CoA_Synth/Transferase"/>
</dbReference>
<dbReference type="OrthoDB" id="9807426at2"/>
<feature type="domain" description="CoA-binding" evidence="4">
    <location>
        <begin position="7"/>
        <end position="102"/>
    </location>
</feature>
<dbReference type="SUPFAM" id="SSF56059">
    <property type="entry name" value="Glutathione synthetase ATP-binding domain-like"/>
    <property type="match status" value="1"/>
</dbReference>
<dbReference type="PaxDb" id="880073-Calab_1287"/>
<evidence type="ECO:0000313" key="6">
    <source>
        <dbReference type="EMBL" id="EHO40912.1"/>
    </source>
</evidence>
<dbReference type="FunCoup" id="H1XYP3">
    <property type="interactions" value="50"/>
</dbReference>
<dbReference type="PANTHER" id="PTHR43334">
    <property type="entry name" value="ACETATE--COA LIGASE [ADP-FORMING]"/>
    <property type="match status" value="1"/>
</dbReference>
<dbReference type="Gene3D" id="3.40.50.261">
    <property type="entry name" value="Succinyl-CoA synthetase domains"/>
    <property type="match status" value="2"/>
</dbReference>
<dbReference type="InterPro" id="IPR003781">
    <property type="entry name" value="CoA-bd"/>
</dbReference>
<name>H1XYP3_CALAY</name>
<dbReference type="SMART" id="SM00881">
    <property type="entry name" value="CoA_binding"/>
    <property type="match status" value="1"/>
</dbReference>
<gene>
    <name evidence="5" type="ORF">Cabys_3833</name>
    <name evidence="6" type="ORF">Calab_1287</name>
</gene>